<keyword evidence="3" id="KW-1185">Reference proteome</keyword>
<comment type="caution">
    <text evidence="2">The sequence shown here is derived from an EMBL/GenBank/DDBJ whole genome shotgun (WGS) entry which is preliminary data.</text>
</comment>
<dbReference type="EMBL" id="JAVYJV010000012">
    <property type="protein sequence ID" value="KAK4357026.1"/>
    <property type="molecule type" value="Genomic_DNA"/>
</dbReference>
<evidence type="ECO:0000259" key="1">
    <source>
        <dbReference type="Pfam" id="PF11443"/>
    </source>
</evidence>
<dbReference type="InterPro" id="IPR011205">
    <property type="entry name" value="UCP015417_vWA"/>
</dbReference>
<reference evidence="2" key="1">
    <citation type="submission" date="2023-12" db="EMBL/GenBank/DDBJ databases">
        <title>Genome assembly of Anisodus tanguticus.</title>
        <authorList>
            <person name="Wang Y.-J."/>
        </authorList>
    </citation>
    <scope>NUCLEOTIDE SEQUENCE</scope>
    <source>
        <strain evidence="2">KB-2021</strain>
        <tissue evidence="2">Leaf</tissue>
    </source>
</reference>
<dbReference type="Proteomes" id="UP001291623">
    <property type="component" value="Unassembled WGS sequence"/>
</dbReference>
<evidence type="ECO:0000313" key="2">
    <source>
        <dbReference type="EMBL" id="KAK4357026.1"/>
    </source>
</evidence>
<dbReference type="Pfam" id="PF11443">
    <property type="entry name" value="DUF2828"/>
    <property type="match status" value="1"/>
</dbReference>
<name>A0AAE1VAX9_9SOLA</name>
<organism evidence="2 3">
    <name type="scientific">Anisodus tanguticus</name>
    <dbReference type="NCBI Taxonomy" id="243964"/>
    <lineage>
        <taxon>Eukaryota</taxon>
        <taxon>Viridiplantae</taxon>
        <taxon>Streptophyta</taxon>
        <taxon>Embryophyta</taxon>
        <taxon>Tracheophyta</taxon>
        <taxon>Spermatophyta</taxon>
        <taxon>Magnoliopsida</taxon>
        <taxon>eudicotyledons</taxon>
        <taxon>Gunneridae</taxon>
        <taxon>Pentapetalae</taxon>
        <taxon>asterids</taxon>
        <taxon>lamiids</taxon>
        <taxon>Solanales</taxon>
        <taxon>Solanaceae</taxon>
        <taxon>Solanoideae</taxon>
        <taxon>Hyoscyameae</taxon>
        <taxon>Anisodus</taxon>
    </lineage>
</organism>
<accession>A0AAE1VAX9</accession>
<dbReference type="AlphaFoldDB" id="A0AAE1VAX9"/>
<sequence length="110" mass="13223">MSAVTGQRKIQLHKMKLEYRDTKDMKLYNEGKFYELSLAAKWCPSLDSSYDKTLLMCESIGTKLFPREDYIEYHDLEDVHYAYRVRDRLRCIYARINGKIFLINTSLLWR</sequence>
<evidence type="ECO:0000313" key="3">
    <source>
        <dbReference type="Proteomes" id="UP001291623"/>
    </source>
</evidence>
<proteinExistence type="predicted"/>
<feature type="domain" description="DUF2828" evidence="1">
    <location>
        <begin position="23"/>
        <end position="91"/>
    </location>
</feature>
<gene>
    <name evidence="2" type="ORF">RND71_022636</name>
</gene>
<protein>
    <recommendedName>
        <fullName evidence="1">DUF2828 domain-containing protein</fullName>
    </recommendedName>
</protein>
<dbReference type="InterPro" id="IPR058580">
    <property type="entry name" value="DUF2828"/>
</dbReference>
<dbReference type="PANTHER" id="PTHR31373:SF24">
    <property type="match status" value="1"/>
</dbReference>
<dbReference type="PANTHER" id="PTHR31373">
    <property type="entry name" value="OS06G0652100 PROTEIN"/>
    <property type="match status" value="1"/>
</dbReference>